<dbReference type="AlphaFoldDB" id="F4CSD3"/>
<gene>
    <name evidence="1" type="ordered locus">Psed_0853</name>
</gene>
<dbReference type="OrthoDB" id="4727201at2"/>
<evidence type="ECO:0008006" key="3">
    <source>
        <dbReference type="Google" id="ProtNLM"/>
    </source>
</evidence>
<evidence type="ECO:0000313" key="1">
    <source>
        <dbReference type="EMBL" id="AEA23107.1"/>
    </source>
</evidence>
<dbReference type="HOGENOM" id="CLU_2024796_0_0_11"/>
<reference evidence="1 2" key="1">
    <citation type="journal article" date="2011" name="J. Bacteriol.">
        <title>Genome sequence of the 1,4-dioxane-degrading Pseudonocardia dioxanivorans strain CB1190.</title>
        <authorList>
            <person name="Sales C.M."/>
            <person name="Mahendra S."/>
            <person name="Grostern A."/>
            <person name="Parales R.E."/>
            <person name="Goodwin L.A."/>
            <person name="Woyke T."/>
            <person name="Nolan M."/>
            <person name="Lapidus A."/>
            <person name="Chertkov O."/>
            <person name="Ovchinnikova G."/>
            <person name="Sczyrba A."/>
            <person name="Alvarez-Cohen L."/>
        </authorList>
    </citation>
    <scope>NUCLEOTIDE SEQUENCE [LARGE SCALE GENOMIC DNA]</scope>
    <source>
        <strain evidence="2">ATCC 55486 / DSM 44775 / JCM 13855 / CB1190</strain>
    </source>
</reference>
<organism evidence="1 2">
    <name type="scientific">Pseudonocardia dioxanivorans (strain ATCC 55486 / DSM 44775 / JCM 13855 / CB1190)</name>
    <dbReference type="NCBI Taxonomy" id="675635"/>
    <lineage>
        <taxon>Bacteria</taxon>
        <taxon>Bacillati</taxon>
        <taxon>Actinomycetota</taxon>
        <taxon>Actinomycetes</taxon>
        <taxon>Pseudonocardiales</taxon>
        <taxon>Pseudonocardiaceae</taxon>
        <taxon>Pseudonocardia</taxon>
    </lineage>
</organism>
<name>F4CSD3_PSEUX</name>
<sequence length="122" mass="13352">MPSLTLVRPSTNEAPAVSAPALVPILLLLRELLTSPEPVVIRPAEFVGLLGAADFTQNTIFLDVSQSWADWTETFVHELLHLHRGPFDPADEDAEEELLEAATRRVMRMLAELRAAIAGGAR</sequence>
<keyword evidence="2" id="KW-1185">Reference proteome</keyword>
<proteinExistence type="predicted"/>
<evidence type="ECO:0000313" key="2">
    <source>
        <dbReference type="Proteomes" id="UP000007809"/>
    </source>
</evidence>
<dbReference type="STRING" id="675635.Psed_0853"/>
<dbReference type="RefSeq" id="WP_013673048.1">
    <property type="nucleotide sequence ID" value="NC_015312.1"/>
</dbReference>
<accession>F4CSD3</accession>
<protein>
    <recommendedName>
        <fullName evidence="3">IrrE N-terminal-like domain-containing protein</fullName>
    </recommendedName>
</protein>
<dbReference type="KEGG" id="pdx:Psed_0853"/>
<dbReference type="EMBL" id="CP002593">
    <property type="protein sequence ID" value="AEA23107.1"/>
    <property type="molecule type" value="Genomic_DNA"/>
</dbReference>
<dbReference type="Proteomes" id="UP000007809">
    <property type="component" value="Chromosome"/>
</dbReference>